<dbReference type="EMBL" id="CP006988">
    <property type="protein sequence ID" value="AIC29737.1"/>
    <property type="molecule type" value="Genomic_DNA"/>
</dbReference>
<evidence type="ECO:0000313" key="2">
    <source>
        <dbReference type="Proteomes" id="UP000027180"/>
    </source>
</evidence>
<dbReference type="KEGG" id="rei:IE4771_PB00002"/>
<dbReference type="AlphaFoldDB" id="A0A060I784"/>
<dbReference type="HOGENOM" id="CLU_2651932_0_0_5"/>
<dbReference type="Proteomes" id="UP000027180">
    <property type="component" value="Plasmid pRetIE4771b"/>
</dbReference>
<name>A0A060I784_RHIET</name>
<reference evidence="1 2" key="1">
    <citation type="submission" date="2013-12" db="EMBL/GenBank/DDBJ databases">
        <title>Complete genome sequence of Rhizobium etli bv. mimosae IE4771.</title>
        <authorList>
            <person name="Bustos P."/>
            <person name="Santamaria R.I."/>
            <person name="Lozano L."/>
            <person name="Ormeno-Orrillo E."/>
            <person name="Rogel M.A."/>
            <person name="Romero D."/>
            <person name="Cevallos M.A."/>
            <person name="Martinez-Romero E."/>
            <person name="Gonzalez V."/>
        </authorList>
    </citation>
    <scope>NUCLEOTIDE SEQUENCE [LARGE SCALE GENOMIC DNA]</scope>
    <source>
        <strain evidence="1 2">IE4771</strain>
        <plasmid evidence="2">Plasmid pRetIE4771b</plasmid>
    </source>
</reference>
<keyword evidence="1" id="KW-0614">Plasmid</keyword>
<sequence length="76" mass="8492">MFSPRKTPGALEVDGLRFGCALGMKVHYPEILVEYENEAGTSEFELPLLLRTWDRAPSNEPPKKALVFQTIEAVVS</sequence>
<protein>
    <submittedName>
        <fullName evidence="1">Uncharacterized protein</fullName>
    </submittedName>
</protein>
<accession>A0A060I784</accession>
<organism evidence="1 2">
    <name type="scientific">Rhizobium etli bv. mimosae str. IE4771</name>
    <dbReference type="NCBI Taxonomy" id="1432050"/>
    <lineage>
        <taxon>Bacteria</taxon>
        <taxon>Pseudomonadati</taxon>
        <taxon>Pseudomonadota</taxon>
        <taxon>Alphaproteobacteria</taxon>
        <taxon>Hyphomicrobiales</taxon>
        <taxon>Rhizobiaceae</taxon>
        <taxon>Rhizobium/Agrobacterium group</taxon>
        <taxon>Rhizobium</taxon>
    </lineage>
</organism>
<gene>
    <name evidence="1" type="ORF">IE4771_PB00002</name>
</gene>
<proteinExistence type="predicted"/>
<geneLocation type="plasmid" evidence="1 2">
    <name>pRetIE4771b</name>
</geneLocation>
<evidence type="ECO:0000313" key="1">
    <source>
        <dbReference type="EMBL" id="AIC29737.1"/>
    </source>
</evidence>